<name>A0A5M8FGE7_9GAMM</name>
<reference evidence="1 2" key="1">
    <citation type="submission" date="2019-09" db="EMBL/GenBank/DDBJ databases">
        <title>Whole-genome sequence of the purple sulfur bacterium Thiohalocapsa marina DSM 19078.</title>
        <authorList>
            <person name="Kyndt J.A."/>
            <person name="Meyer T.E."/>
        </authorList>
    </citation>
    <scope>NUCLEOTIDE SEQUENCE [LARGE SCALE GENOMIC DNA]</scope>
    <source>
        <strain evidence="1 2">DSM 19078</strain>
    </source>
</reference>
<dbReference type="GO" id="GO:0008146">
    <property type="term" value="F:sulfotransferase activity"/>
    <property type="evidence" value="ECO:0007669"/>
    <property type="project" value="InterPro"/>
</dbReference>
<evidence type="ECO:0000313" key="1">
    <source>
        <dbReference type="EMBL" id="KAA6183943.1"/>
    </source>
</evidence>
<gene>
    <name evidence="1" type="ORF">F2Q65_14140</name>
</gene>
<dbReference type="InterPro" id="IPR005331">
    <property type="entry name" value="Sulfotransferase"/>
</dbReference>
<keyword evidence="2" id="KW-1185">Reference proteome</keyword>
<protein>
    <submittedName>
        <fullName evidence="1">Sulfotransferase family protein</fullName>
    </submittedName>
</protein>
<organism evidence="1 2">
    <name type="scientific">Thiohalocapsa marina</name>
    <dbReference type="NCBI Taxonomy" id="424902"/>
    <lineage>
        <taxon>Bacteria</taxon>
        <taxon>Pseudomonadati</taxon>
        <taxon>Pseudomonadota</taxon>
        <taxon>Gammaproteobacteria</taxon>
        <taxon>Chromatiales</taxon>
        <taxon>Chromatiaceae</taxon>
        <taxon>Thiohalocapsa</taxon>
    </lineage>
</organism>
<dbReference type="SUPFAM" id="SSF52540">
    <property type="entry name" value="P-loop containing nucleoside triphosphate hydrolases"/>
    <property type="match status" value="1"/>
</dbReference>
<dbReference type="GO" id="GO:0016020">
    <property type="term" value="C:membrane"/>
    <property type="evidence" value="ECO:0007669"/>
    <property type="project" value="InterPro"/>
</dbReference>
<dbReference type="OrthoDB" id="288532at2"/>
<proteinExistence type="predicted"/>
<dbReference type="Proteomes" id="UP000322981">
    <property type="component" value="Unassembled WGS sequence"/>
</dbReference>
<dbReference type="EMBL" id="VWXX01000026">
    <property type="protein sequence ID" value="KAA6183943.1"/>
    <property type="molecule type" value="Genomic_DNA"/>
</dbReference>
<dbReference type="InterPro" id="IPR027417">
    <property type="entry name" value="P-loop_NTPase"/>
</dbReference>
<dbReference type="Gene3D" id="3.40.50.300">
    <property type="entry name" value="P-loop containing nucleotide triphosphate hydrolases"/>
    <property type="match status" value="1"/>
</dbReference>
<dbReference type="AlphaFoldDB" id="A0A5M8FGE7"/>
<accession>A0A5M8FGE7</accession>
<keyword evidence="1" id="KW-0808">Transferase</keyword>
<evidence type="ECO:0000313" key="2">
    <source>
        <dbReference type="Proteomes" id="UP000322981"/>
    </source>
</evidence>
<comment type="caution">
    <text evidence="1">The sequence shown here is derived from an EMBL/GenBank/DDBJ whole genome shotgun (WGS) entry which is preliminary data.</text>
</comment>
<dbReference type="Pfam" id="PF03567">
    <property type="entry name" value="Sulfotransfer_2"/>
    <property type="match status" value="1"/>
</dbReference>
<sequence>MGKRCSFAYWSVGKSMKMASRLIRESEMWLRYRLMDIRGRGVYAHHANACQCIFIHIPKAAGSSISQTLFQQPSRHVPYFEYERASPRKFRKFFKFTFVRNPWDRLVSTYFFLKRGGVNQLDANWAVDHLSDYQNFEEFVHDGLRTDSVREWIHFRPQTYFIADAEGDIKVDFIGRFEKIERDFCLIEKKLGCEHELRKMNVGQHAHYRDYYTKETKKIVYDFYERDIELLQYLF</sequence>